<keyword evidence="1" id="KW-0732">Signal</keyword>
<comment type="caution">
    <text evidence="2">The sequence shown here is derived from an EMBL/GenBank/DDBJ whole genome shotgun (WGS) entry which is preliminary data.</text>
</comment>
<feature type="signal peptide" evidence="1">
    <location>
        <begin position="1"/>
        <end position="21"/>
    </location>
</feature>
<feature type="chain" id="PRO_5034953954" description="Lipoprotein" evidence="1">
    <location>
        <begin position="22"/>
        <end position="222"/>
    </location>
</feature>
<gene>
    <name evidence="2" type="ORF">SAMN05660830_01143</name>
</gene>
<sequence length="222" mass="24469">MKYLRLAILACCLLAVGCAKQVTKAERFPGMYEEQPRSILVLPPINLTTAADAKECYITTVSEPLARMGYYVYPAPVVMEFMQSEGLYDSELLYNDDLQGIRTNLGADSVLFTKITAWDMSYLVIASNMTVGIDCELRSTRTNNILWRYKGAVVVDLGGGSGNVFVDIIVTAVNSAMAEYVDAAKRVNNFTFSTLPEGPYSQAYMNDQEAVIFDQGALDSTK</sequence>
<evidence type="ECO:0008006" key="4">
    <source>
        <dbReference type="Google" id="ProtNLM"/>
    </source>
</evidence>
<dbReference type="Pfam" id="PF05643">
    <property type="entry name" value="GNA1162-like"/>
    <property type="match status" value="1"/>
</dbReference>
<name>A0A8G2C8K9_9BACT</name>
<reference evidence="2 3" key="1">
    <citation type="submission" date="2016-11" db="EMBL/GenBank/DDBJ databases">
        <authorList>
            <person name="Varghese N."/>
            <person name="Submissions S."/>
        </authorList>
    </citation>
    <scope>NUCLEOTIDE SEQUENCE [LARGE SCALE GENOMIC DNA]</scope>
    <source>
        <strain evidence="2 3">DSM 17919</strain>
    </source>
</reference>
<dbReference type="Gene3D" id="3.40.50.10610">
    <property type="entry name" value="ABC-type transport auxiliary lipoprotein component"/>
    <property type="match status" value="1"/>
</dbReference>
<evidence type="ECO:0000313" key="3">
    <source>
        <dbReference type="Proteomes" id="UP000184001"/>
    </source>
</evidence>
<evidence type="ECO:0000256" key="1">
    <source>
        <dbReference type="SAM" id="SignalP"/>
    </source>
</evidence>
<dbReference type="Proteomes" id="UP000184001">
    <property type="component" value="Unassembled WGS sequence"/>
</dbReference>
<proteinExistence type="predicted"/>
<accession>A0A8G2C8K9</accession>
<organism evidence="2 3">
    <name type="scientific">Halodesulfovibrio aestuarii</name>
    <dbReference type="NCBI Taxonomy" id="126333"/>
    <lineage>
        <taxon>Bacteria</taxon>
        <taxon>Pseudomonadati</taxon>
        <taxon>Thermodesulfobacteriota</taxon>
        <taxon>Desulfovibrionia</taxon>
        <taxon>Desulfovibrionales</taxon>
        <taxon>Desulfovibrionaceae</taxon>
        <taxon>Halodesulfovibrio</taxon>
    </lineage>
</organism>
<dbReference type="InterPro" id="IPR008517">
    <property type="entry name" value="GNA1162-like"/>
</dbReference>
<dbReference type="EMBL" id="FQZR01000002">
    <property type="protein sequence ID" value="SHI83395.1"/>
    <property type="molecule type" value="Genomic_DNA"/>
</dbReference>
<evidence type="ECO:0000313" key="2">
    <source>
        <dbReference type="EMBL" id="SHI83395.1"/>
    </source>
</evidence>
<dbReference type="RefSeq" id="WP_020002259.1">
    <property type="nucleotide sequence ID" value="NZ_CP192219.1"/>
</dbReference>
<protein>
    <recommendedName>
        <fullName evidence="4">Lipoprotein</fullName>
    </recommendedName>
</protein>
<dbReference type="AlphaFoldDB" id="A0A8G2C8K9"/>
<dbReference type="PROSITE" id="PS51257">
    <property type="entry name" value="PROKAR_LIPOPROTEIN"/>
    <property type="match status" value="1"/>
</dbReference>